<gene>
    <name evidence="1" type="ORF">SPARVUS_LOCUS11227136</name>
</gene>
<evidence type="ECO:0000313" key="2">
    <source>
        <dbReference type="Proteomes" id="UP001162483"/>
    </source>
</evidence>
<protein>
    <recommendedName>
        <fullName evidence="3">Secreted protein</fullName>
    </recommendedName>
</protein>
<dbReference type="Proteomes" id="UP001162483">
    <property type="component" value="Unassembled WGS sequence"/>
</dbReference>
<dbReference type="EMBL" id="CATNWA010016295">
    <property type="protein sequence ID" value="CAI9591526.1"/>
    <property type="molecule type" value="Genomic_DNA"/>
</dbReference>
<comment type="caution">
    <text evidence="1">The sequence shown here is derived from an EMBL/GenBank/DDBJ whole genome shotgun (WGS) entry which is preliminary data.</text>
</comment>
<evidence type="ECO:0008006" key="3">
    <source>
        <dbReference type="Google" id="ProtNLM"/>
    </source>
</evidence>
<evidence type="ECO:0000313" key="1">
    <source>
        <dbReference type="EMBL" id="CAI9591526.1"/>
    </source>
</evidence>
<organism evidence="1 2">
    <name type="scientific">Staurois parvus</name>
    <dbReference type="NCBI Taxonomy" id="386267"/>
    <lineage>
        <taxon>Eukaryota</taxon>
        <taxon>Metazoa</taxon>
        <taxon>Chordata</taxon>
        <taxon>Craniata</taxon>
        <taxon>Vertebrata</taxon>
        <taxon>Euteleostomi</taxon>
        <taxon>Amphibia</taxon>
        <taxon>Batrachia</taxon>
        <taxon>Anura</taxon>
        <taxon>Neobatrachia</taxon>
        <taxon>Ranoidea</taxon>
        <taxon>Ranidae</taxon>
        <taxon>Staurois</taxon>
    </lineage>
</organism>
<reference evidence="1" key="1">
    <citation type="submission" date="2023-05" db="EMBL/GenBank/DDBJ databases">
        <authorList>
            <person name="Stuckert A."/>
        </authorList>
    </citation>
    <scope>NUCLEOTIDE SEQUENCE</scope>
</reference>
<keyword evidence="2" id="KW-1185">Reference proteome</keyword>
<name>A0ABN9F7D8_9NEOB</name>
<sequence length="72" mass="8486">MFWINSLKIRSALVLISLTRCGRWGWRRSWLYQQLLLLVIRVLVKVLYWRLCPECVSPEGAVLSHVVLWSSS</sequence>
<accession>A0ABN9F7D8</accession>
<proteinExistence type="predicted"/>